<protein>
    <recommendedName>
        <fullName evidence="4">Coiled-coil domain-containing protein 191</fullName>
    </recommendedName>
</protein>
<dbReference type="PANTHER" id="PTHR22028">
    <property type="entry name" value="SFI1 SPINDLE BODY DOMAIN-CONTAINING PROTEIN-RELATED"/>
    <property type="match status" value="1"/>
</dbReference>
<dbReference type="PANTHER" id="PTHR22028:SF5">
    <property type="entry name" value="COILED-COIL DOMAIN-CONTAINING PROTEIN 191"/>
    <property type="match status" value="1"/>
</dbReference>
<dbReference type="EnsemblMetazoa" id="XM_050643795.1">
    <property type="protein sequence ID" value="XP_050499752.1"/>
    <property type="gene ID" value="LOC114329488"/>
</dbReference>
<sequence>MISVCEKTKSLMPPESMEIIRKHTFSSPKEYSNLLDWSNESFWEDLPNPKHNSSTNKPIKSTNNIPSKTISIETVFGDLLKTNPNQNNQKIIAQEQFFNKKTQFLSEKYFNIWKTAVELKKDQKRQEEAKLNQTTKLDTFMKKLKKRRKSEKEGINIKEEKAKIRVVVKDVSSSVVKPCSSFKNRFDVQKSIIELQKSKLEEQNRIIQDLKLGIINDDLLKSIENTKINIREIFGSCSGKNKYKIPLILGEEPKFSITSQVAPKIVQKMEQRALERAKNREIILERKKLIEEKRERMLQEAIERKRVLEEEEKKRSLEIIKERRRKEMEMEKIRCMNKQKYMAKLNTAVEFYNRLLLKQTLLQLYSYMKDGRDKRFLAVDYYEKKILKESIVSWQQVVESAYKVKYEIADAHFEYKLLKRSIQCWQKIHVESIRNMQVAEDLYDFRLTSNVFIHWNRYVCIEFMIQHKMMKKAESHYKRWLLFHYFHLWRSLKAVNELLKAKELKKARWRQKVWEILPDYKPLDPIDI</sequence>
<dbReference type="GeneID" id="114329488"/>
<feature type="coiled-coil region" evidence="1">
    <location>
        <begin position="117"/>
        <end position="161"/>
    </location>
</feature>
<evidence type="ECO:0008006" key="4">
    <source>
        <dbReference type="Google" id="ProtNLM"/>
    </source>
</evidence>
<keyword evidence="3" id="KW-1185">Reference proteome</keyword>
<organism evidence="2 3">
    <name type="scientific">Diabrotica virgifera virgifera</name>
    <name type="common">western corn rootworm</name>
    <dbReference type="NCBI Taxonomy" id="50390"/>
    <lineage>
        <taxon>Eukaryota</taxon>
        <taxon>Metazoa</taxon>
        <taxon>Ecdysozoa</taxon>
        <taxon>Arthropoda</taxon>
        <taxon>Hexapoda</taxon>
        <taxon>Insecta</taxon>
        <taxon>Pterygota</taxon>
        <taxon>Neoptera</taxon>
        <taxon>Endopterygota</taxon>
        <taxon>Coleoptera</taxon>
        <taxon>Polyphaga</taxon>
        <taxon>Cucujiformia</taxon>
        <taxon>Chrysomeloidea</taxon>
        <taxon>Chrysomelidae</taxon>
        <taxon>Galerucinae</taxon>
        <taxon>Diabroticina</taxon>
        <taxon>Diabroticites</taxon>
        <taxon>Diabrotica</taxon>
    </lineage>
</organism>
<evidence type="ECO:0000313" key="2">
    <source>
        <dbReference type="EnsemblMetazoa" id="XP_050499752.1"/>
    </source>
</evidence>
<evidence type="ECO:0000313" key="3">
    <source>
        <dbReference type="Proteomes" id="UP001652700"/>
    </source>
</evidence>
<dbReference type="Proteomes" id="UP001652700">
    <property type="component" value="Unplaced"/>
</dbReference>
<reference evidence="2" key="1">
    <citation type="submission" date="2025-05" db="UniProtKB">
        <authorList>
            <consortium name="EnsemblMetazoa"/>
        </authorList>
    </citation>
    <scope>IDENTIFICATION</scope>
</reference>
<dbReference type="RefSeq" id="XP_050499752.1">
    <property type="nucleotide sequence ID" value="XM_050643795.1"/>
</dbReference>
<name>A0ABM5JP84_DIAVI</name>
<accession>A0ABM5JP84</accession>
<keyword evidence="1" id="KW-0175">Coiled coil</keyword>
<dbReference type="InterPro" id="IPR052270">
    <property type="entry name" value="CACF_protein"/>
</dbReference>
<evidence type="ECO:0000256" key="1">
    <source>
        <dbReference type="SAM" id="Coils"/>
    </source>
</evidence>
<proteinExistence type="predicted"/>